<feature type="compositionally biased region" description="Polar residues" evidence="5">
    <location>
        <begin position="1"/>
        <end position="20"/>
    </location>
</feature>
<dbReference type="GO" id="GO:0016020">
    <property type="term" value="C:membrane"/>
    <property type="evidence" value="ECO:0007669"/>
    <property type="project" value="UniProtKB-SubCell"/>
</dbReference>
<accession>A0A2T6ZMN3</accession>
<feature type="transmembrane region" description="Helical" evidence="6">
    <location>
        <begin position="97"/>
        <end position="117"/>
    </location>
</feature>
<reference evidence="7 8" key="1">
    <citation type="submission" date="2017-04" db="EMBL/GenBank/DDBJ databases">
        <title>Draft genome sequence of Tuber borchii Vittad., a whitish edible truffle.</title>
        <authorList>
            <consortium name="DOE Joint Genome Institute"/>
            <person name="Murat C."/>
            <person name="Kuo A."/>
            <person name="Barry K.W."/>
            <person name="Clum A."/>
            <person name="Dockter R.B."/>
            <person name="Fauchery L."/>
            <person name="Iotti M."/>
            <person name="Kohler A."/>
            <person name="Labutti K."/>
            <person name="Lindquist E.A."/>
            <person name="Lipzen A."/>
            <person name="Ohm R.A."/>
            <person name="Wang M."/>
            <person name="Grigoriev I.V."/>
            <person name="Zambonelli A."/>
            <person name="Martin F.M."/>
        </authorList>
    </citation>
    <scope>NUCLEOTIDE SEQUENCE [LARGE SCALE GENOMIC DNA]</scope>
    <source>
        <strain evidence="7 8">Tbo3840</strain>
    </source>
</reference>
<evidence type="ECO:0000256" key="4">
    <source>
        <dbReference type="ARBA" id="ARBA00023136"/>
    </source>
</evidence>
<comment type="caution">
    <text evidence="7">The sequence shown here is derived from an EMBL/GenBank/DDBJ whole genome shotgun (WGS) entry which is preliminary data.</text>
</comment>
<evidence type="ECO:0000256" key="5">
    <source>
        <dbReference type="SAM" id="MobiDB-lite"/>
    </source>
</evidence>
<dbReference type="InterPro" id="IPR049680">
    <property type="entry name" value="FLVCR1-2_SLC49-like"/>
</dbReference>
<organism evidence="7 8">
    <name type="scientific">Tuber borchii</name>
    <name type="common">White truffle</name>
    <dbReference type="NCBI Taxonomy" id="42251"/>
    <lineage>
        <taxon>Eukaryota</taxon>
        <taxon>Fungi</taxon>
        <taxon>Dikarya</taxon>
        <taxon>Ascomycota</taxon>
        <taxon>Pezizomycotina</taxon>
        <taxon>Pezizomycetes</taxon>
        <taxon>Pezizales</taxon>
        <taxon>Tuberaceae</taxon>
        <taxon>Tuber</taxon>
    </lineage>
</organism>
<keyword evidence="4 6" id="KW-0472">Membrane</keyword>
<dbReference type="EMBL" id="NESQ01000179">
    <property type="protein sequence ID" value="PUU76674.1"/>
    <property type="molecule type" value="Genomic_DNA"/>
</dbReference>
<name>A0A2T6ZMN3_TUBBO</name>
<dbReference type="OrthoDB" id="422206at2759"/>
<evidence type="ECO:0000256" key="2">
    <source>
        <dbReference type="ARBA" id="ARBA00022692"/>
    </source>
</evidence>
<sequence>MELRSLPSQNARHSGRNSGTAPIAKEGGGEGGRKEEQQKMPDDDEIVVYRVYKERWFGLAGLMLMNIVTSWGWLAYASVSDSTQIWSGLRLDSQSPVNWLSTVIFFTYVIAAPAVLYTLNRHGVKPALMASLFLVLAGMDSLRLRVSKVLRRRNVWQLINPMLATSPERIPDMIFLGCNYYYGCLAAVVVY</sequence>
<keyword evidence="2 6" id="KW-0812">Transmembrane</keyword>
<dbReference type="PANTHER" id="PTHR10924">
    <property type="entry name" value="MAJOR FACILITATOR SUPERFAMILY PROTEIN-RELATED"/>
    <property type="match status" value="1"/>
</dbReference>
<evidence type="ECO:0000313" key="7">
    <source>
        <dbReference type="EMBL" id="PUU76674.1"/>
    </source>
</evidence>
<comment type="subcellular location">
    <subcellularLocation>
        <location evidence="1">Membrane</location>
        <topology evidence="1">Multi-pass membrane protein</topology>
    </subcellularLocation>
</comment>
<evidence type="ECO:0000313" key="8">
    <source>
        <dbReference type="Proteomes" id="UP000244722"/>
    </source>
</evidence>
<evidence type="ECO:0000256" key="6">
    <source>
        <dbReference type="SAM" id="Phobius"/>
    </source>
</evidence>
<protein>
    <submittedName>
        <fullName evidence="7">Uncharacterized protein</fullName>
    </submittedName>
</protein>
<dbReference type="AlphaFoldDB" id="A0A2T6ZMN3"/>
<feature type="region of interest" description="Disordered" evidence="5">
    <location>
        <begin position="1"/>
        <end position="40"/>
    </location>
</feature>
<gene>
    <name evidence="7" type="ORF">B9Z19DRAFT_230590</name>
</gene>
<evidence type="ECO:0000256" key="1">
    <source>
        <dbReference type="ARBA" id="ARBA00004141"/>
    </source>
</evidence>
<dbReference type="InterPro" id="IPR036259">
    <property type="entry name" value="MFS_trans_sf"/>
</dbReference>
<dbReference type="SUPFAM" id="SSF103473">
    <property type="entry name" value="MFS general substrate transporter"/>
    <property type="match status" value="1"/>
</dbReference>
<evidence type="ECO:0000256" key="3">
    <source>
        <dbReference type="ARBA" id="ARBA00022989"/>
    </source>
</evidence>
<dbReference type="Proteomes" id="UP000244722">
    <property type="component" value="Unassembled WGS sequence"/>
</dbReference>
<proteinExistence type="predicted"/>
<keyword evidence="3 6" id="KW-1133">Transmembrane helix</keyword>
<feature type="compositionally biased region" description="Basic and acidic residues" evidence="5">
    <location>
        <begin position="27"/>
        <end position="40"/>
    </location>
</feature>
<keyword evidence="8" id="KW-1185">Reference proteome</keyword>
<dbReference type="PANTHER" id="PTHR10924:SF6">
    <property type="entry name" value="SOLUTE CARRIER FAMILY 49 MEMBER A3"/>
    <property type="match status" value="1"/>
</dbReference>
<feature type="transmembrane region" description="Helical" evidence="6">
    <location>
        <begin position="56"/>
        <end position="76"/>
    </location>
</feature>